<sequence>MGYKDLINENGSLTELGIKKLEKIKYLIIDIMQNVESGTKLTLQQRFTFGSCVLKVVGDTLSDIRMMKY</sequence>
<reference evidence="1" key="1">
    <citation type="submission" date="2020-05" db="EMBL/GenBank/DDBJ databases">
        <authorList>
            <person name="Chiriac C."/>
            <person name="Salcher M."/>
            <person name="Ghai R."/>
            <person name="Kavagutti S V."/>
        </authorList>
    </citation>
    <scope>NUCLEOTIDE SEQUENCE</scope>
</reference>
<evidence type="ECO:0000313" key="1">
    <source>
        <dbReference type="EMBL" id="CAB4196972.1"/>
    </source>
</evidence>
<protein>
    <submittedName>
        <fullName evidence="1">Uncharacterized protein</fullName>
    </submittedName>
</protein>
<name>A0A6J5RLN8_9CAUD</name>
<dbReference type="EMBL" id="LR797252">
    <property type="protein sequence ID" value="CAB4196972.1"/>
    <property type="molecule type" value="Genomic_DNA"/>
</dbReference>
<proteinExistence type="predicted"/>
<gene>
    <name evidence="1" type="ORF">UFOVP1290_492</name>
</gene>
<accession>A0A6J5RLN8</accession>
<organism evidence="1">
    <name type="scientific">uncultured Caudovirales phage</name>
    <dbReference type="NCBI Taxonomy" id="2100421"/>
    <lineage>
        <taxon>Viruses</taxon>
        <taxon>Duplodnaviria</taxon>
        <taxon>Heunggongvirae</taxon>
        <taxon>Uroviricota</taxon>
        <taxon>Caudoviricetes</taxon>
        <taxon>Peduoviridae</taxon>
        <taxon>Maltschvirus</taxon>
        <taxon>Maltschvirus maltsch</taxon>
    </lineage>
</organism>